<evidence type="ECO:0000313" key="1">
    <source>
        <dbReference type="EMBL" id="EQD72532.1"/>
    </source>
</evidence>
<proteinExistence type="predicted"/>
<comment type="caution">
    <text evidence="1">The sequence shown here is derived from an EMBL/GenBank/DDBJ whole genome shotgun (WGS) entry which is preliminary data.</text>
</comment>
<gene>
    <name evidence="1" type="ORF">B1B_03704</name>
</gene>
<dbReference type="AlphaFoldDB" id="T1BRN0"/>
<protein>
    <recommendedName>
        <fullName evidence="2">DUF2203 family protein</fullName>
    </recommendedName>
</protein>
<reference evidence="1" key="1">
    <citation type="submission" date="2013-08" db="EMBL/GenBank/DDBJ databases">
        <authorList>
            <person name="Mendez C."/>
            <person name="Richter M."/>
            <person name="Ferrer M."/>
            <person name="Sanchez J."/>
        </authorList>
    </citation>
    <scope>NUCLEOTIDE SEQUENCE</scope>
</reference>
<sequence>MPDPVRRVRRSAGGPRVWTVEEANERIDSLTELLVGLRAWAVRLRAILGELGRLRGFWGSEIGSPDHPDGRIHERLESERQRLTRSIEAQVQSLFADGIEVKDLDVGLVDFYTKAFGDMSYLCWQRGETQVGFYHALTEGYRHRRPIPSSADLPPTTTHHSA</sequence>
<dbReference type="InterPro" id="IPR018699">
    <property type="entry name" value="DUF2203"/>
</dbReference>
<dbReference type="PIRSF" id="PIRSF016498">
    <property type="entry name" value="UCP016498"/>
    <property type="match status" value="1"/>
</dbReference>
<accession>T1BRN0</accession>
<dbReference type="EMBL" id="AUZY01002292">
    <property type="protein sequence ID" value="EQD72532.1"/>
    <property type="molecule type" value="Genomic_DNA"/>
</dbReference>
<reference evidence="1" key="2">
    <citation type="journal article" date="2014" name="ISME J.">
        <title>Microbial stratification in low pH oxic and suboxic macroscopic growths along an acid mine drainage.</title>
        <authorList>
            <person name="Mendez-Garcia C."/>
            <person name="Mesa V."/>
            <person name="Sprenger R.R."/>
            <person name="Richter M."/>
            <person name="Diez M.S."/>
            <person name="Solano J."/>
            <person name="Bargiela R."/>
            <person name="Golyshina O.V."/>
            <person name="Manteca A."/>
            <person name="Ramos J.L."/>
            <person name="Gallego J.R."/>
            <person name="Llorente I."/>
            <person name="Martins Dos Santos V.A."/>
            <person name="Jensen O.N."/>
            <person name="Pelaez A.I."/>
            <person name="Sanchez J."/>
            <person name="Ferrer M."/>
        </authorList>
    </citation>
    <scope>NUCLEOTIDE SEQUENCE</scope>
</reference>
<name>T1BRN0_9ZZZZ</name>
<evidence type="ECO:0008006" key="2">
    <source>
        <dbReference type="Google" id="ProtNLM"/>
    </source>
</evidence>
<organism evidence="1">
    <name type="scientific">mine drainage metagenome</name>
    <dbReference type="NCBI Taxonomy" id="410659"/>
    <lineage>
        <taxon>unclassified sequences</taxon>
        <taxon>metagenomes</taxon>
        <taxon>ecological metagenomes</taxon>
    </lineage>
</organism>
<dbReference type="Pfam" id="PF09969">
    <property type="entry name" value="DUF2203"/>
    <property type="match status" value="1"/>
</dbReference>